<dbReference type="Proteomes" id="UP000054270">
    <property type="component" value="Unassembled WGS sequence"/>
</dbReference>
<keyword evidence="3" id="KW-1185">Reference proteome</keyword>
<evidence type="ECO:0000256" key="1">
    <source>
        <dbReference type="SAM" id="MobiDB-lite"/>
    </source>
</evidence>
<organism evidence="2 3">
    <name type="scientific">Hypholoma sublateritium (strain FD-334 SS-4)</name>
    <dbReference type="NCBI Taxonomy" id="945553"/>
    <lineage>
        <taxon>Eukaryota</taxon>
        <taxon>Fungi</taxon>
        <taxon>Dikarya</taxon>
        <taxon>Basidiomycota</taxon>
        <taxon>Agaricomycotina</taxon>
        <taxon>Agaricomycetes</taxon>
        <taxon>Agaricomycetidae</taxon>
        <taxon>Agaricales</taxon>
        <taxon>Agaricineae</taxon>
        <taxon>Strophariaceae</taxon>
        <taxon>Hypholoma</taxon>
    </lineage>
</organism>
<dbReference type="AlphaFoldDB" id="A0A0D2M1Y6"/>
<reference evidence="3" key="1">
    <citation type="submission" date="2014-04" db="EMBL/GenBank/DDBJ databases">
        <title>Evolutionary Origins and Diversification of the Mycorrhizal Mutualists.</title>
        <authorList>
            <consortium name="DOE Joint Genome Institute"/>
            <consortium name="Mycorrhizal Genomics Consortium"/>
            <person name="Kohler A."/>
            <person name="Kuo A."/>
            <person name="Nagy L.G."/>
            <person name="Floudas D."/>
            <person name="Copeland A."/>
            <person name="Barry K.W."/>
            <person name="Cichocki N."/>
            <person name="Veneault-Fourrey C."/>
            <person name="LaButti K."/>
            <person name="Lindquist E.A."/>
            <person name="Lipzen A."/>
            <person name="Lundell T."/>
            <person name="Morin E."/>
            <person name="Murat C."/>
            <person name="Riley R."/>
            <person name="Ohm R."/>
            <person name="Sun H."/>
            <person name="Tunlid A."/>
            <person name="Henrissat B."/>
            <person name="Grigoriev I.V."/>
            <person name="Hibbett D.S."/>
            <person name="Martin F."/>
        </authorList>
    </citation>
    <scope>NUCLEOTIDE SEQUENCE [LARGE SCALE GENOMIC DNA]</scope>
    <source>
        <strain evidence="3">FD-334 SS-4</strain>
    </source>
</reference>
<name>A0A0D2M1Y6_HYPSF</name>
<feature type="region of interest" description="Disordered" evidence="1">
    <location>
        <begin position="909"/>
        <end position="929"/>
    </location>
</feature>
<dbReference type="OMA" id="CETCTES"/>
<sequence>MDNLNIPILQGPNGAYAVCPDCGIEVNLGLVGLSNLTKRHRGNKVCLRAKSARDKHAMKSKTLLHNFFMARPPKKAAIPLTMAPYIQPANTVTTPEPSVITPKDVNIEKSSSPHAGLLISPTTPTPVVRGFFEELYHLIAGLPNTIPEATEYDDLAAFGGNPQLFDDPSLDAEDLWEMVINQQLKAVLGWGAEADMDHIIRRGKKGLDALFNFVKHFIVKRGMSEGLFEGKLTHLMTALPVLLDVNHINNEVIDCAPDPMATEIPKLCEEPRIRTVIDVNVFVYEDTVRGTHESIPASPKCSGYVLAFPRQKSPFSSYPFALHDTLVLPWELPTKGGVMSIVATTCTGISINGLSCNPWLNQAKKLLGKAEVQRVDRVLAIGLRQKKSACSLMAVLSAAAQGFYKPQSYTEEEAMNAILSWRLFGNRCAAINRNSKGAPSVSYLRSRLTVRPIVPSPRKPTAKEVETNVKSVMHKPMAPGKNIHAVLMFNELATEKRIRWDPLTNCFLGVCRQHAHHASTEFINEDDMVELFQAIDDDEIHHAGEATVAALGILTRDHQIYPGRPILVSGNCKRETGEEHAGLIKTVLAGIDAVQQETRVHIVSLASDGETRQGSAFIILTFKQKLANTSPLYPLLSTLPLLNLHHFKSFGLTAEHVRATFNPEDKQDVKLAFNMLKDIWSLPRTSEDDTSPGKMAAQEALWILGKFLFHLVFPYLCVDLSLSEQIEHLNAAVHMAMALYHQDGKDFLPTGLYIDLMITIKNIIFCLAKAKTDDPEGKFFIILLGTDRLEELFGILHTMIGNNANLDILQLIGRLAGTTEIANIFAKYLHWDRAPHRLKLPVLSHNSKELHDRTDHIKPPLWRGDVRVKNDCPFLVPILKTLDSIPNADMLSPHGVLLFNVPLADDDIDKSLECPDSEPSGNEQRAAPAELDQTVAELSETDAALEMNATLEPLVLSPAPPPLESPEEIRVDVEDALAKVELEDDDVNLTHTCHKIEKNILIGGVMMSKSQALSRFSKYRKLAGSTDCLWRVQSKYQYYPTSPTGTDAPVDLAPAADEGQMLLMSNPVVYVLSSKGKLWLSIGEVKALMIDGQSVDSVSYDMLQEIDEADDLKHDWRTYQMAEKTLSVPGVLVAPVNPTLSSSHSNIPWYLLESSVLIDLAASMTGELTTSQLKCIPKYGPNKEFPYRELTGMLTCFNI</sequence>
<dbReference type="OrthoDB" id="3173036at2759"/>
<gene>
    <name evidence="2" type="ORF">HYPSUDRAFT_70894</name>
</gene>
<proteinExistence type="predicted"/>
<evidence type="ECO:0000313" key="3">
    <source>
        <dbReference type="Proteomes" id="UP000054270"/>
    </source>
</evidence>
<evidence type="ECO:0000313" key="2">
    <source>
        <dbReference type="EMBL" id="KJA17143.1"/>
    </source>
</evidence>
<dbReference type="EMBL" id="KN817608">
    <property type="protein sequence ID" value="KJA17143.1"/>
    <property type="molecule type" value="Genomic_DNA"/>
</dbReference>
<protein>
    <submittedName>
        <fullName evidence="2">Uncharacterized protein</fullName>
    </submittedName>
</protein>
<accession>A0A0D2M1Y6</accession>